<evidence type="ECO:0000313" key="2">
    <source>
        <dbReference type="Proteomes" id="UP000054870"/>
    </source>
</evidence>
<gene>
    <name evidence="1" type="ORF">AWB75_04661</name>
</gene>
<keyword evidence="2" id="KW-1185">Reference proteome</keyword>
<comment type="caution">
    <text evidence="1">The sequence shown here is derived from an EMBL/GenBank/DDBJ whole genome shotgun (WGS) entry which is preliminary data.</text>
</comment>
<dbReference type="Proteomes" id="UP000054870">
    <property type="component" value="Unassembled WGS sequence"/>
</dbReference>
<protein>
    <submittedName>
        <fullName evidence="1">Uncharacterized protein</fullName>
    </submittedName>
</protein>
<dbReference type="EMBL" id="FCOF02000024">
    <property type="protein sequence ID" value="SAK78331.1"/>
    <property type="molecule type" value="Genomic_DNA"/>
</dbReference>
<proteinExistence type="predicted"/>
<sequence length="223" mass="25009">MYGSQYVSYGTSKNCPRCARVHLPREGIEETSASRFKLLQLMGELVYARKHQYAGVDQADRMFGVLITPAAIYAAHSGQLHNGFTPFLIAARGRGYTTCDERGPNFPGLLDVRFRPITPDLYKGTKRGGGYPPGACAAPRLIQQAILDHQRRNQRIDLTRWAMSEVMYKSDPTRSPASGQDWVHGLTAHSCETCARLVPLLLCTHEADWTHDFDTTAFTRMFK</sequence>
<reference evidence="1" key="1">
    <citation type="submission" date="2016-01" db="EMBL/GenBank/DDBJ databases">
        <authorList>
            <person name="Peeters C."/>
        </authorList>
    </citation>
    <scope>NUCLEOTIDE SEQUENCE [LARGE SCALE GENOMIC DNA]</scope>
    <source>
        <strain evidence="1">LMG 29318</strain>
    </source>
</reference>
<accession>A0A158C7T5</accession>
<name>A0A158C7T5_9BURK</name>
<evidence type="ECO:0000313" key="1">
    <source>
        <dbReference type="EMBL" id="SAK78331.1"/>
    </source>
</evidence>
<organism evidence="1 2">
    <name type="scientific">Caballeronia catudaia</name>
    <dbReference type="NCBI Taxonomy" id="1777136"/>
    <lineage>
        <taxon>Bacteria</taxon>
        <taxon>Pseudomonadati</taxon>
        <taxon>Pseudomonadota</taxon>
        <taxon>Betaproteobacteria</taxon>
        <taxon>Burkholderiales</taxon>
        <taxon>Burkholderiaceae</taxon>
        <taxon>Caballeronia</taxon>
    </lineage>
</organism>
<dbReference type="AlphaFoldDB" id="A0A158C7T5"/>